<dbReference type="Proteomes" id="UP000245708">
    <property type="component" value="Unassembled WGS sequence"/>
</dbReference>
<evidence type="ECO:0000256" key="1">
    <source>
        <dbReference type="SAM" id="MobiDB-lite"/>
    </source>
</evidence>
<evidence type="ECO:0000256" key="2">
    <source>
        <dbReference type="SAM" id="SignalP"/>
    </source>
</evidence>
<gene>
    <name evidence="4" type="ORF">C7455_101222</name>
</gene>
<evidence type="ECO:0000313" key="5">
    <source>
        <dbReference type="Proteomes" id="UP000245708"/>
    </source>
</evidence>
<organism evidence="4 5">
    <name type="scientific">Roseicyclus mahoneyensis</name>
    <dbReference type="NCBI Taxonomy" id="164332"/>
    <lineage>
        <taxon>Bacteria</taxon>
        <taxon>Pseudomonadati</taxon>
        <taxon>Pseudomonadota</taxon>
        <taxon>Alphaproteobacteria</taxon>
        <taxon>Rhodobacterales</taxon>
        <taxon>Roseobacteraceae</taxon>
        <taxon>Roseicyclus</taxon>
    </lineage>
</organism>
<dbReference type="AlphaFoldDB" id="A0A316GRF2"/>
<keyword evidence="5" id="KW-1185">Reference proteome</keyword>
<dbReference type="InterPro" id="IPR006860">
    <property type="entry name" value="FecR"/>
</dbReference>
<feature type="domain" description="FecR protein" evidence="3">
    <location>
        <begin position="58"/>
        <end position="151"/>
    </location>
</feature>
<proteinExistence type="predicted"/>
<evidence type="ECO:0000259" key="3">
    <source>
        <dbReference type="Pfam" id="PF04773"/>
    </source>
</evidence>
<feature type="region of interest" description="Disordered" evidence="1">
    <location>
        <begin position="202"/>
        <end position="223"/>
    </location>
</feature>
<name>A0A316GRF2_9RHOB</name>
<feature type="signal peptide" evidence="2">
    <location>
        <begin position="1"/>
        <end position="22"/>
    </location>
</feature>
<sequence>MRPLFRLAPAVLAIALALPANAQQIGTVASSEPTLRGTPPGAATRTLALGTGLIADETVASSASGRGQLLFLDQTTLSLAPNTTIVLDRFVYDPASGAGQIGLSLTQGALRFIGGTLSRQQEAVITTPTAAIGIRGSTALVLHHNGRTYAIFVAGRRMCIIVDGTRTCTSRQGGVLSEDGYLGAVSPEFLSRLLVLIDGLPRPGTGTGPGTGVNTPNPSERGPVSTIGEEFDPQIFEDDFTIDTIFEFLGSGGGDTGGG</sequence>
<feature type="chain" id="PRO_5016310545" evidence="2">
    <location>
        <begin position="23"/>
        <end position="259"/>
    </location>
</feature>
<evidence type="ECO:0000313" key="4">
    <source>
        <dbReference type="EMBL" id="PWK62196.1"/>
    </source>
</evidence>
<accession>A0A316GRF2</accession>
<dbReference type="EMBL" id="QGGW01000001">
    <property type="protein sequence ID" value="PWK62196.1"/>
    <property type="molecule type" value="Genomic_DNA"/>
</dbReference>
<reference evidence="4 5" key="1">
    <citation type="submission" date="2018-05" db="EMBL/GenBank/DDBJ databases">
        <title>Genomic Encyclopedia of Type Strains, Phase IV (KMG-IV): sequencing the most valuable type-strain genomes for metagenomic binning, comparative biology and taxonomic classification.</title>
        <authorList>
            <person name="Goeker M."/>
        </authorList>
    </citation>
    <scope>NUCLEOTIDE SEQUENCE [LARGE SCALE GENOMIC DNA]</scope>
    <source>
        <strain evidence="4 5">DSM 16097</strain>
    </source>
</reference>
<keyword evidence="2" id="KW-0732">Signal</keyword>
<comment type="caution">
    <text evidence="4">The sequence shown here is derived from an EMBL/GenBank/DDBJ whole genome shotgun (WGS) entry which is preliminary data.</text>
</comment>
<protein>
    <submittedName>
        <fullName evidence="4">FecR family protein</fullName>
    </submittedName>
</protein>
<dbReference type="Pfam" id="PF04773">
    <property type="entry name" value="FecR"/>
    <property type="match status" value="1"/>
</dbReference>